<organism evidence="2 3">
    <name type="scientific">Medicago truncatula</name>
    <name type="common">Barrel medic</name>
    <name type="synonym">Medicago tribuloides</name>
    <dbReference type="NCBI Taxonomy" id="3880"/>
    <lineage>
        <taxon>Eukaryota</taxon>
        <taxon>Viridiplantae</taxon>
        <taxon>Streptophyta</taxon>
        <taxon>Embryophyta</taxon>
        <taxon>Tracheophyta</taxon>
        <taxon>Spermatophyta</taxon>
        <taxon>Magnoliopsida</taxon>
        <taxon>eudicotyledons</taxon>
        <taxon>Gunneridae</taxon>
        <taxon>Pentapetalae</taxon>
        <taxon>rosids</taxon>
        <taxon>fabids</taxon>
        <taxon>Fabales</taxon>
        <taxon>Fabaceae</taxon>
        <taxon>Papilionoideae</taxon>
        <taxon>50 kb inversion clade</taxon>
        <taxon>NPAAA clade</taxon>
        <taxon>Hologalegina</taxon>
        <taxon>IRL clade</taxon>
        <taxon>Trifolieae</taxon>
        <taxon>Medicago</taxon>
    </lineage>
</organism>
<gene>
    <name evidence="2" type="ORF">MtrunA17_Chr5g0415141</name>
</gene>
<accession>A0A396HRR3</accession>
<feature type="domain" description="Reverse transcriptase zinc-binding" evidence="1">
    <location>
        <begin position="15"/>
        <end position="68"/>
    </location>
</feature>
<keyword evidence="2" id="KW-0695">RNA-directed DNA polymerase</keyword>
<dbReference type="AlphaFoldDB" id="A0A396HRR3"/>
<dbReference type="OrthoDB" id="1681958at2759"/>
<sequence length="150" mass="17686">MDYVAVTQGEISDRSLVDDVWHKNIPSKVSLLLWRLLRNRLPTKDNLVHRGILLPTDATCVAGCDHIESATYLRIIWFATVWVIWKEMNNRVFQNTVSTPFILIDKIKLHPFLWLKSKQVAFAYSYTDWWLEVGRHFAPVFCTFWRCFAL</sequence>
<dbReference type="InterPro" id="IPR026960">
    <property type="entry name" value="RVT-Znf"/>
</dbReference>
<dbReference type="EMBL" id="PSQE01000005">
    <property type="protein sequence ID" value="RHN55201.1"/>
    <property type="molecule type" value="Genomic_DNA"/>
</dbReference>
<proteinExistence type="predicted"/>
<keyword evidence="2" id="KW-0808">Transferase</keyword>
<comment type="caution">
    <text evidence="2">The sequence shown here is derived from an EMBL/GenBank/DDBJ whole genome shotgun (WGS) entry which is preliminary data.</text>
</comment>
<reference evidence="3" key="1">
    <citation type="journal article" date="2018" name="Nat. Plants">
        <title>Whole-genome landscape of Medicago truncatula symbiotic genes.</title>
        <authorList>
            <person name="Pecrix Y."/>
            <person name="Staton S.E."/>
            <person name="Sallet E."/>
            <person name="Lelandais-Briere C."/>
            <person name="Moreau S."/>
            <person name="Carrere S."/>
            <person name="Blein T."/>
            <person name="Jardinaud M.F."/>
            <person name="Latrasse D."/>
            <person name="Zouine M."/>
            <person name="Zahm M."/>
            <person name="Kreplak J."/>
            <person name="Mayjonade B."/>
            <person name="Satge C."/>
            <person name="Perez M."/>
            <person name="Cauet S."/>
            <person name="Marande W."/>
            <person name="Chantry-Darmon C."/>
            <person name="Lopez-Roques C."/>
            <person name="Bouchez O."/>
            <person name="Berard A."/>
            <person name="Debelle F."/>
            <person name="Munos S."/>
            <person name="Bendahmane A."/>
            <person name="Berges H."/>
            <person name="Niebel A."/>
            <person name="Buitink J."/>
            <person name="Frugier F."/>
            <person name="Benhamed M."/>
            <person name="Crespi M."/>
            <person name="Gouzy J."/>
            <person name="Gamas P."/>
        </authorList>
    </citation>
    <scope>NUCLEOTIDE SEQUENCE [LARGE SCALE GENOMIC DNA]</scope>
    <source>
        <strain evidence="3">cv. Jemalong A17</strain>
    </source>
</reference>
<dbReference type="Gramene" id="rna30344">
    <property type="protein sequence ID" value="RHN55201.1"/>
    <property type="gene ID" value="gene30344"/>
</dbReference>
<evidence type="ECO:0000313" key="2">
    <source>
        <dbReference type="EMBL" id="RHN55201.1"/>
    </source>
</evidence>
<evidence type="ECO:0000313" key="3">
    <source>
        <dbReference type="Proteomes" id="UP000265566"/>
    </source>
</evidence>
<dbReference type="GO" id="GO:0003964">
    <property type="term" value="F:RNA-directed DNA polymerase activity"/>
    <property type="evidence" value="ECO:0007669"/>
    <property type="project" value="UniProtKB-KW"/>
</dbReference>
<keyword evidence="2" id="KW-0548">Nucleotidyltransferase</keyword>
<dbReference type="Pfam" id="PF13966">
    <property type="entry name" value="zf-RVT"/>
    <property type="match status" value="1"/>
</dbReference>
<evidence type="ECO:0000259" key="1">
    <source>
        <dbReference type="Pfam" id="PF13966"/>
    </source>
</evidence>
<name>A0A396HRR3_MEDTR</name>
<dbReference type="Proteomes" id="UP000265566">
    <property type="component" value="Chromosome 5"/>
</dbReference>
<protein>
    <submittedName>
        <fullName evidence="2">Putative reverse transcriptase zinc-binding domain-containing protein</fullName>
    </submittedName>
</protein>